<dbReference type="EMBL" id="CAMXCT030002002">
    <property type="protein sequence ID" value="CAL4782183.1"/>
    <property type="molecule type" value="Genomic_DNA"/>
</dbReference>
<dbReference type="Proteomes" id="UP001152797">
    <property type="component" value="Unassembled WGS sequence"/>
</dbReference>
<protein>
    <submittedName>
        <fullName evidence="1">Uncharacterized protein</fullName>
    </submittedName>
</protein>
<comment type="caution">
    <text evidence="1">The sequence shown here is derived from an EMBL/GenBank/DDBJ whole genome shotgun (WGS) entry which is preliminary data.</text>
</comment>
<proteinExistence type="predicted"/>
<dbReference type="EMBL" id="CAMXCT010002002">
    <property type="protein sequence ID" value="CAI3994871.1"/>
    <property type="molecule type" value="Genomic_DNA"/>
</dbReference>
<accession>A0A9P1CR97</accession>
<sequence length="52" mass="5817">DSFNRGLQVKAQRDFTTAVGRIMVHNITALQEEIQSQLDLLDAMQSAARSLQ</sequence>
<evidence type="ECO:0000313" key="3">
    <source>
        <dbReference type="Proteomes" id="UP001152797"/>
    </source>
</evidence>
<dbReference type="AlphaFoldDB" id="A0A9P1CR97"/>
<reference evidence="1" key="1">
    <citation type="submission" date="2022-10" db="EMBL/GenBank/DDBJ databases">
        <authorList>
            <person name="Chen Y."/>
            <person name="Dougan E. K."/>
            <person name="Chan C."/>
            <person name="Rhodes N."/>
            <person name="Thang M."/>
        </authorList>
    </citation>
    <scope>NUCLEOTIDE SEQUENCE</scope>
</reference>
<keyword evidence="3" id="KW-1185">Reference proteome</keyword>
<evidence type="ECO:0000313" key="2">
    <source>
        <dbReference type="EMBL" id="CAL4782183.1"/>
    </source>
</evidence>
<dbReference type="EMBL" id="CAMXCT020002002">
    <property type="protein sequence ID" value="CAL1148246.1"/>
    <property type="molecule type" value="Genomic_DNA"/>
</dbReference>
<reference evidence="2 3" key="2">
    <citation type="submission" date="2024-05" db="EMBL/GenBank/DDBJ databases">
        <authorList>
            <person name="Chen Y."/>
            <person name="Shah S."/>
            <person name="Dougan E. K."/>
            <person name="Thang M."/>
            <person name="Chan C."/>
        </authorList>
    </citation>
    <scope>NUCLEOTIDE SEQUENCE [LARGE SCALE GENOMIC DNA]</scope>
</reference>
<feature type="non-terminal residue" evidence="1">
    <location>
        <position position="1"/>
    </location>
</feature>
<feature type="non-terminal residue" evidence="1">
    <location>
        <position position="52"/>
    </location>
</feature>
<name>A0A9P1CR97_9DINO</name>
<organism evidence="1">
    <name type="scientific">Cladocopium goreaui</name>
    <dbReference type="NCBI Taxonomy" id="2562237"/>
    <lineage>
        <taxon>Eukaryota</taxon>
        <taxon>Sar</taxon>
        <taxon>Alveolata</taxon>
        <taxon>Dinophyceae</taxon>
        <taxon>Suessiales</taxon>
        <taxon>Symbiodiniaceae</taxon>
        <taxon>Cladocopium</taxon>
    </lineage>
</organism>
<gene>
    <name evidence="1" type="ORF">C1SCF055_LOCUS21486</name>
</gene>
<evidence type="ECO:0000313" key="1">
    <source>
        <dbReference type="EMBL" id="CAI3994871.1"/>
    </source>
</evidence>